<reference evidence="2" key="1">
    <citation type="submission" date="2018-05" db="EMBL/GenBank/DDBJ databases">
        <authorList>
            <person name="Pedro S.L.S."/>
            <person name="Freitas R.C."/>
            <person name="Barreto A.S."/>
            <person name="Lima A.O.S."/>
        </authorList>
    </citation>
    <scope>NUCLEOTIDE SEQUENCE</scope>
    <source>
        <strain evidence="2">BP203</strain>
        <tissue evidence="2">Muscle</tissue>
    </source>
</reference>
<feature type="region of interest" description="Disordered" evidence="1">
    <location>
        <begin position="241"/>
        <end position="275"/>
    </location>
</feature>
<gene>
    <name evidence="2" type="ORF">BU61_6798</name>
</gene>
<keyword evidence="3" id="KW-1185">Reference proteome</keyword>
<feature type="region of interest" description="Disordered" evidence="1">
    <location>
        <begin position="290"/>
        <end position="334"/>
    </location>
</feature>
<proteinExistence type="predicted"/>
<evidence type="ECO:0000313" key="3">
    <source>
        <dbReference type="Proteomes" id="UP001165941"/>
    </source>
</evidence>
<feature type="compositionally biased region" description="Basic residues" evidence="1">
    <location>
        <begin position="25"/>
        <end position="39"/>
    </location>
</feature>
<organism evidence="2 3">
    <name type="scientific">Pontoporia blainvillei</name>
    <name type="common">Franciscana</name>
    <name type="synonym">Delphinus blainvillei</name>
    <dbReference type="NCBI Taxonomy" id="48723"/>
    <lineage>
        <taxon>Eukaryota</taxon>
        <taxon>Metazoa</taxon>
        <taxon>Chordata</taxon>
        <taxon>Craniata</taxon>
        <taxon>Vertebrata</taxon>
        <taxon>Euteleostomi</taxon>
        <taxon>Mammalia</taxon>
        <taxon>Eutheria</taxon>
        <taxon>Laurasiatheria</taxon>
        <taxon>Artiodactyla</taxon>
        <taxon>Whippomorpha</taxon>
        <taxon>Cetacea</taxon>
        <taxon>Odontoceti</taxon>
        <taxon>Pontoporiidae</taxon>
        <taxon>Pontoporia</taxon>
    </lineage>
</organism>
<protein>
    <submittedName>
        <fullName evidence="2">Uncharacterized protein</fullName>
    </submittedName>
</protein>
<dbReference type="EMBL" id="PGGH01107410">
    <property type="protein sequence ID" value="NIG59466.1"/>
    <property type="molecule type" value="Genomic_DNA"/>
</dbReference>
<sequence length="364" mass="38790">MGNSLGCVKEPKDSIAVPEKTPISPKKRVRFKRKWRGKKTPTPEFPREEEPFQGTGVIEETETLTKLTVSLQKEEGVGGVEPPPTDILLPGDSAPDSGVGDQGMIVQVKERFQGEIQTAQLLLENESSVARGVWDSLEEGMTVIAHLLDNPAERSCEKSVSQLVEFPRTASCSSRAVLLPLHGGTAVEKGDTQLGFGSSTFPRTDCPTDTGNQDHLSDGWSVGGGTKGILSAPQTGGWIVERSPSSLPAQSRGHSCTEPAHVGRVPPQVPRLPASQSDLSISGLTESILPSSSGYGSDGLHLRGVQPKDTEPEKSSTSFSEEDGTLSLEASPTPLGGLEEVERLVLLWLLIPALEERGMDLSGD</sequence>
<evidence type="ECO:0000256" key="1">
    <source>
        <dbReference type="SAM" id="MobiDB-lite"/>
    </source>
</evidence>
<name>A0ABX0S2X5_PONBL</name>
<feature type="compositionally biased region" description="Polar residues" evidence="1">
    <location>
        <begin position="243"/>
        <end position="254"/>
    </location>
</feature>
<feature type="region of interest" description="Disordered" evidence="1">
    <location>
        <begin position="1"/>
        <end position="56"/>
    </location>
</feature>
<comment type="caution">
    <text evidence="2">The sequence shown here is derived from an EMBL/GenBank/DDBJ whole genome shotgun (WGS) entry which is preliminary data.</text>
</comment>
<dbReference type="Proteomes" id="UP001165941">
    <property type="component" value="Unassembled WGS sequence"/>
</dbReference>
<evidence type="ECO:0000313" key="2">
    <source>
        <dbReference type="EMBL" id="NIG59466.1"/>
    </source>
</evidence>
<accession>A0ABX0S2X5</accession>